<dbReference type="EMBL" id="JAQIZZ010000008">
    <property type="protein sequence ID" value="KAJ5525458.1"/>
    <property type="molecule type" value="Genomic_DNA"/>
</dbReference>
<dbReference type="PANTHER" id="PTHR43431:SF7">
    <property type="entry name" value="OXIDOREDUCTASE, SHORT CHAIN DEHYDROGENASE_REDUCTASE FAMILY (AFU_ORTHOLOGUE AFUA_5G14000)"/>
    <property type="match status" value="1"/>
</dbReference>
<evidence type="ECO:0000313" key="1">
    <source>
        <dbReference type="EMBL" id="KAJ5525458.1"/>
    </source>
</evidence>
<sequence>MPKLIAIIAGAGPGTGSAVALRFAQVYPVVVLSRSQSSLDPLVRDIKQNGGHALSIPTDVTSSSSMNSTMDRIKAEFGSDMSVAAAVYNVASKFMKKPFLEQSQDEFLGSLEPSIKGAFNFAQATLPFMLNQHQGQYPPTFIFTGATAAIKGGSGLSAFAMSKFGIRAMSQSLAREFGPKGVHVSHAIIDGIIDTEKTKAFSQDVPDSKIDPKWIAESYWFLHTQPRTSFTHEIDLRPYSETW</sequence>
<dbReference type="PANTHER" id="PTHR43431">
    <property type="entry name" value="OXIDOREDUCTASE, SHORT CHAIN DEHYDROGENASE/REDUCTASE FAMILY (AFU_ORTHOLOGUE AFUA_5G14000)"/>
    <property type="match status" value="1"/>
</dbReference>
<gene>
    <name evidence="1" type="ORF">N7494_012108</name>
</gene>
<proteinExistence type="predicted"/>
<accession>A0AAD6CLS6</accession>
<dbReference type="AlphaFoldDB" id="A0AAD6CLS6"/>
<protein>
    <recommendedName>
        <fullName evidence="3">Oxidoreductase</fullName>
    </recommendedName>
</protein>
<name>A0AAD6CLS6_9EURO</name>
<dbReference type="PRINTS" id="PR00081">
    <property type="entry name" value="GDHRDH"/>
</dbReference>
<evidence type="ECO:0000313" key="2">
    <source>
        <dbReference type="Proteomes" id="UP001220324"/>
    </source>
</evidence>
<evidence type="ECO:0008006" key="3">
    <source>
        <dbReference type="Google" id="ProtNLM"/>
    </source>
</evidence>
<dbReference type="Proteomes" id="UP001220324">
    <property type="component" value="Unassembled WGS sequence"/>
</dbReference>
<keyword evidence="2" id="KW-1185">Reference proteome</keyword>
<dbReference type="SUPFAM" id="SSF51735">
    <property type="entry name" value="NAD(P)-binding Rossmann-fold domains"/>
    <property type="match status" value="1"/>
</dbReference>
<dbReference type="InterPro" id="IPR002347">
    <property type="entry name" value="SDR_fam"/>
</dbReference>
<comment type="caution">
    <text evidence="1">The sequence shown here is derived from an EMBL/GenBank/DDBJ whole genome shotgun (WGS) entry which is preliminary data.</text>
</comment>
<dbReference type="Gene3D" id="3.40.50.720">
    <property type="entry name" value="NAD(P)-binding Rossmann-like Domain"/>
    <property type="match status" value="1"/>
</dbReference>
<dbReference type="InterPro" id="IPR036291">
    <property type="entry name" value="NAD(P)-bd_dom_sf"/>
</dbReference>
<reference evidence="1 2" key="1">
    <citation type="journal article" date="2023" name="IMA Fungus">
        <title>Comparative genomic study of the Penicillium genus elucidates a diverse pangenome and 15 lateral gene transfer events.</title>
        <authorList>
            <person name="Petersen C."/>
            <person name="Sorensen T."/>
            <person name="Nielsen M.R."/>
            <person name="Sondergaard T.E."/>
            <person name="Sorensen J.L."/>
            <person name="Fitzpatrick D.A."/>
            <person name="Frisvad J.C."/>
            <person name="Nielsen K.L."/>
        </authorList>
    </citation>
    <scope>NUCLEOTIDE SEQUENCE [LARGE SCALE GENOMIC DNA]</scope>
    <source>
        <strain evidence="1 2">IBT 35679</strain>
    </source>
</reference>
<organism evidence="1 2">
    <name type="scientific">Penicillium frequentans</name>
    <dbReference type="NCBI Taxonomy" id="3151616"/>
    <lineage>
        <taxon>Eukaryota</taxon>
        <taxon>Fungi</taxon>
        <taxon>Dikarya</taxon>
        <taxon>Ascomycota</taxon>
        <taxon>Pezizomycotina</taxon>
        <taxon>Eurotiomycetes</taxon>
        <taxon>Eurotiomycetidae</taxon>
        <taxon>Eurotiales</taxon>
        <taxon>Aspergillaceae</taxon>
        <taxon>Penicillium</taxon>
    </lineage>
</organism>
<dbReference type="Pfam" id="PF00106">
    <property type="entry name" value="adh_short"/>
    <property type="match status" value="1"/>
</dbReference>